<dbReference type="AlphaFoldDB" id="A0A6C0IMV1"/>
<dbReference type="PROSITE" id="PS50172">
    <property type="entry name" value="BRCT"/>
    <property type="match status" value="1"/>
</dbReference>
<dbReference type="SUPFAM" id="SSF52113">
    <property type="entry name" value="BRCT domain"/>
    <property type="match status" value="1"/>
</dbReference>
<organism evidence="7">
    <name type="scientific">viral metagenome</name>
    <dbReference type="NCBI Taxonomy" id="1070528"/>
    <lineage>
        <taxon>unclassified sequences</taxon>
        <taxon>metagenomes</taxon>
        <taxon>organismal metagenomes</taxon>
    </lineage>
</organism>
<dbReference type="EC" id="6.5.1.2" evidence="1"/>
<protein>
    <recommendedName>
        <fullName evidence="1">DNA ligase (NAD(+))</fullName>
        <ecNumber evidence="1">6.5.1.2</ecNumber>
    </recommendedName>
</protein>
<dbReference type="GO" id="GO:0006281">
    <property type="term" value="P:DNA repair"/>
    <property type="evidence" value="ECO:0007669"/>
    <property type="project" value="InterPro"/>
</dbReference>
<sequence>MEVDALFTKVRQYAVQGTEYLNSQNEIDLINMIALCNNYYFNKGISLVTDELYDVLTEYSKNKYPKKKKQTSVGAKVAGKNKVKLPFMMASMNKIKPEMDALIKWKETYRGPYVITCKLDGVSALYDGRHHKLYTRGDGIEGQDISHLLPHLGMDNLDTDCVFRGELIIKKKLFKEKYGDVYANPRNMVAGLVNKKANTANANDNVLKEMLGDVNFVVYELVEPSFAPSVQYEVISKFPEIKQVYNMELEIITNDILTTILLEIRELYDYETDGIIITNDEAYDRYEELKNPDHAFAFKMALKEQSSEATVTDVIWTPSKDGYMKPRVQISPVQLCGVKIEYATGFNANYIYENKIGVGTVIEIIRSGDVIPYINKIIKPSEAPKMPQPMSNYVWNDTNTDLILKEELKSENIDVLEKQIARFFKKLKVEGLSNGNVRKILNYDGNASIESICNMTKEDFKKIPGFPEKVKDNIKDRLQKDSLPNMMAASNVFGRGFSDKRMKDIIEAKPDILISTYSREEKIQMVTNVNGISIKMATQFVENIEQFITFMKKINMAAKLLTTVKKAENETEVLIGKSYAFTGFRDEELQEFITQNGGKFVATLTKNTTGLIVKDTDYKANTKTTQAENKNIPIITREQFYETYK</sequence>
<dbReference type="Pfam" id="PF01653">
    <property type="entry name" value="DNA_ligase_aden"/>
    <property type="match status" value="1"/>
</dbReference>
<dbReference type="Gene3D" id="3.30.470.30">
    <property type="entry name" value="DNA ligase/mRNA capping enzyme"/>
    <property type="match status" value="1"/>
</dbReference>
<evidence type="ECO:0000256" key="1">
    <source>
        <dbReference type="ARBA" id="ARBA00012722"/>
    </source>
</evidence>
<dbReference type="InterPro" id="IPR013840">
    <property type="entry name" value="DNAligase_N"/>
</dbReference>
<dbReference type="InterPro" id="IPR036420">
    <property type="entry name" value="BRCT_dom_sf"/>
</dbReference>
<dbReference type="InterPro" id="IPR001357">
    <property type="entry name" value="BRCT_dom"/>
</dbReference>
<evidence type="ECO:0000256" key="4">
    <source>
        <dbReference type="ARBA" id="ARBA00023027"/>
    </source>
</evidence>
<accession>A0A6C0IMV1</accession>
<evidence type="ECO:0000259" key="6">
    <source>
        <dbReference type="PROSITE" id="PS50172"/>
    </source>
</evidence>
<dbReference type="EMBL" id="MN740216">
    <property type="protein sequence ID" value="QHT94149.1"/>
    <property type="molecule type" value="Genomic_DNA"/>
</dbReference>
<dbReference type="GO" id="GO:0006260">
    <property type="term" value="P:DNA replication"/>
    <property type="evidence" value="ECO:0007669"/>
    <property type="project" value="UniProtKB-KW"/>
</dbReference>
<keyword evidence="3" id="KW-0235">DNA replication</keyword>
<reference evidence="7" key="1">
    <citation type="journal article" date="2020" name="Nature">
        <title>Giant virus diversity and host interactions through global metagenomics.</title>
        <authorList>
            <person name="Schulz F."/>
            <person name="Roux S."/>
            <person name="Paez-Espino D."/>
            <person name="Jungbluth S."/>
            <person name="Walsh D.A."/>
            <person name="Denef V.J."/>
            <person name="McMahon K.D."/>
            <person name="Konstantinidis K.T."/>
            <person name="Eloe-Fadrosh E.A."/>
            <person name="Kyrpides N.C."/>
            <person name="Woyke T."/>
        </authorList>
    </citation>
    <scope>NUCLEOTIDE SEQUENCE</scope>
    <source>
        <strain evidence="7">GVMAG-M-3300024258-14</strain>
    </source>
</reference>
<dbReference type="SUPFAM" id="SSF56091">
    <property type="entry name" value="DNA ligase/mRNA capping enzyme, catalytic domain"/>
    <property type="match status" value="1"/>
</dbReference>
<evidence type="ECO:0000313" key="7">
    <source>
        <dbReference type="EMBL" id="QHT94149.1"/>
    </source>
</evidence>
<dbReference type="SMART" id="SM00532">
    <property type="entry name" value="LIGANc"/>
    <property type="match status" value="1"/>
</dbReference>
<name>A0A6C0IMV1_9ZZZZ</name>
<evidence type="ECO:0000256" key="5">
    <source>
        <dbReference type="ARBA" id="ARBA00034005"/>
    </source>
</evidence>
<dbReference type="Gene3D" id="3.40.50.10190">
    <property type="entry name" value="BRCT domain"/>
    <property type="match status" value="1"/>
</dbReference>
<dbReference type="Gene3D" id="2.40.50.140">
    <property type="entry name" value="Nucleic acid-binding proteins"/>
    <property type="match status" value="1"/>
</dbReference>
<dbReference type="Pfam" id="PF03120">
    <property type="entry name" value="OB_DNA_ligase"/>
    <property type="match status" value="1"/>
</dbReference>
<dbReference type="InterPro" id="IPR013839">
    <property type="entry name" value="DNAligase_adenylation"/>
</dbReference>
<evidence type="ECO:0000256" key="3">
    <source>
        <dbReference type="ARBA" id="ARBA00022705"/>
    </source>
</evidence>
<dbReference type="GO" id="GO:0003911">
    <property type="term" value="F:DNA ligase (NAD+) activity"/>
    <property type="evidence" value="ECO:0007669"/>
    <property type="project" value="UniProtKB-EC"/>
</dbReference>
<dbReference type="InterPro" id="IPR012340">
    <property type="entry name" value="NA-bd_OB-fold"/>
</dbReference>
<comment type="catalytic activity">
    <reaction evidence="5">
        <text>NAD(+) + (deoxyribonucleotide)n-3'-hydroxyl + 5'-phospho-(deoxyribonucleotide)m = (deoxyribonucleotide)n+m + AMP + beta-nicotinamide D-nucleotide.</text>
        <dbReference type="EC" id="6.5.1.2"/>
    </reaction>
</comment>
<feature type="domain" description="BRCT" evidence="6">
    <location>
        <begin position="569"/>
        <end position="645"/>
    </location>
</feature>
<dbReference type="InterPro" id="IPR004150">
    <property type="entry name" value="NAD_DNA_ligase_OB"/>
</dbReference>
<evidence type="ECO:0000256" key="2">
    <source>
        <dbReference type="ARBA" id="ARBA00022598"/>
    </source>
</evidence>
<dbReference type="Pfam" id="PF00533">
    <property type="entry name" value="BRCT"/>
    <property type="match status" value="1"/>
</dbReference>
<keyword evidence="4" id="KW-0520">NAD</keyword>
<proteinExistence type="predicted"/>
<dbReference type="SUPFAM" id="SSF50249">
    <property type="entry name" value="Nucleic acid-binding proteins"/>
    <property type="match status" value="1"/>
</dbReference>
<keyword evidence="2" id="KW-0436">Ligase</keyword>